<proteinExistence type="predicted"/>
<keyword evidence="1" id="KW-0472">Membrane</keyword>
<feature type="transmembrane region" description="Helical" evidence="1">
    <location>
        <begin position="136"/>
        <end position="157"/>
    </location>
</feature>
<dbReference type="HOGENOM" id="CLU_062018_0_0_6"/>
<reference evidence="2 3" key="1">
    <citation type="journal article" date="2005" name="Nucleic Acids Res.">
        <title>Genomic blueprint of Hahella chejuensis, a marine microbe producing an algicidal agent.</title>
        <authorList>
            <person name="Jeong H."/>
            <person name="Yim J.H."/>
            <person name="Lee C."/>
            <person name="Choi S.-H."/>
            <person name="Park Y.K."/>
            <person name="Yoon S.H."/>
            <person name="Hur C.-G."/>
            <person name="Kang H.-Y."/>
            <person name="Kim D."/>
            <person name="Lee H.H."/>
            <person name="Park K.H."/>
            <person name="Park S.-H."/>
            <person name="Park H.-S."/>
            <person name="Lee H.K."/>
            <person name="Oh T.K."/>
            <person name="Kim J.F."/>
        </authorList>
    </citation>
    <scope>NUCLEOTIDE SEQUENCE [LARGE SCALE GENOMIC DNA]</scope>
    <source>
        <strain evidence="2 3">KCTC 2396</strain>
    </source>
</reference>
<dbReference type="AlphaFoldDB" id="Q2SCT5"/>
<name>Q2SCT5_HAHCH</name>
<feature type="transmembrane region" description="Helical" evidence="1">
    <location>
        <begin position="291"/>
        <end position="310"/>
    </location>
</feature>
<feature type="transmembrane region" description="Helical" evidence="1">
    <location>
        <begin position="232"/>
        <end position="250"/>
    </location>
</feature>
<feature type="transmembrane region" description="Helical" evidence="1">
    <location>
        <begin position="177"/>
        <end position="199"/>
    </location>
</feature>
<protein>
    <recommendedName>
        <fullName evidence="4">Nucleoside transporter/FeoB GTPase Gate domain-containing protein</fullName>
    </recommendedName>
</protein>
<dbReference type="RefSeq" id="WP_011398604.1">
    <property type="nucleotide sequence ID" value="NC_007645.1"/>
</dbReference>
<evidence type="ECO:0000313" key="2">
    <source>
        <dbReference type="EMBL" id="ABC31539.1"/>
    </source>
</evidence>
<gene>
    <name evidence="2" type="ordered locus">HCH_04846</name>
</gene>
<dbReference type="KEGG" id="hch:HCH_04846"/>
<feature type="transmembrane region" description="Helical" evidence="1">
    <location>
        <begin position="21"/>
        <end position="42"/>
    </location>
</feature>
<dbReference type="eggNOG" id="COG3366">
    <property type="taxonomic scope" value="Bacteria"/>
</dbReference>
<keyword evidence="1" id="KW-1133">Transmembrane helix</keyword>
<feature type="transmembrane region" description="Helical" evidence="1">
    <location>
        <begin position="73"/>
        <end position="92"/>
    </location>
</feature>
<keyword evidence="1" id="KW-0812">Transmembrane</keyword>
<sequence>MSASHSDSRWFMRLKRESVELAKSIFKVYWTLIKVTVPALVAVKLLDMAGGTQLLAWALSPVMNLVGLPESMGVVWSTVLLTNIYTGMALLVDATAQDPLTVAQVSVLGAMMLVGHALPVEGAVAKSAGVSWRATLAIRVGGGLALGALLHLFYSATDLLQQPAHFLWRPDEGPADIWVVAQIKTLIGIFFIIVFLLTFLRILRWLGVEKWMHALLFPVLRVLGIGREAANVTVIGVTLGLSFGAGLLIEEARSGRLTRRDIFLTIGFLGLCHSLIEDTLVIMLLGADMSAILWGRLLFALVVIGVLARLPALNRRLQEATA</sequence>
<feature type="transmembrane region" description="Helical" evidence="1">
    <location>
        <begin position="104"/>
        <end position="124"/>
    </location>
</feature>
<organism evidence="2 3">
    <name type="scientific">Hahella chejuensis (strain KCTC 2396)</name>
    <dbReference type="NCBI Taxonomy" id="349521"/>
    <lineage>
        <taxon>Bacteria</taxon>
        <taxon>Pseudomonadati</taxon>
        <taxon>Pseudomonadota</taxon>
        <taxon>Gammaproteobacteria</taxon>
        <taxon>Oceanospirillales</taxon>
        <taxon>Hahellaceae</taxon>
        <taxon>Hahella</taxon>
    </lineage>
</organism>
<accession>Q2SCT5</accession>
<keyword evidence="3" id="KW-1185">Reference proteome</keyword>
<feature type="transmembrane region" description="Helical" evidence="1">
    <location>
        <begin position="262"/>
        <end position="285"/>
    </location>
</feature>
<evidence type="ECO:0008006" key="4">
    <source>
        <dbReference type="Google" id="ProtNLM"/>
    </source>
</evidence>
<evidence type="ECO:0000256" key="1">
    <source>
        <dbReference type="SAM" id="Phobius"/>
    </source>
</evidence>
<dbReference type="STRING" id="349521.HCH_04846"/>
<dbReference type="Proteomes" id="UP000000238">
    <property type="component" value="Chromosome"/>
</dbReference>
<evidence type="ECO:0000313" key="3">
    <source>
        <dbReference type="Proteomes" id="UP000000238"/>
    </source>
</evidence>
<dbReference type="EMBL" id="CP000155">
    <property type="protein sequence ID" value="ABC31539.1"/>
    <property type="molecule type" value="Genomic_DNA"/>
</dbReference>